<feature type="compositionally biased region" description="Basic and acidic residues" evidence="2">
    <location>
        <begin position="292"/>
        <end position="303"/>
    </location>
</feature>
<feature type="region of interest" description="Disordered" evidence="2">
    <location>
        <begin position="319"/>
        <end position="362"/>
    </location>
</feature>
<dbReference type="Pfam" id="PF10545">
    <property type="entry name" value="MADF_DNA_bdg"/>
    <property type="match status" value="1"/>
</dbReference>
<comment type="subcellular location">
    <subcellularLocation>
        <location evidence="1">Nucleus</location>
    </subcellularLocation>
</comment>
<feature type="compositionally biased region" description="Polar residues" evidence="2">
    <location>
        <begin position="108"/>
        <end position="124"/>
    </location>
</feature>
<keyword evidence="6" id="KW-1185">Reference proteome</keyword>
<feature type="compositionally biased region" description="Polar residues" evidence="2">
    <location>
        <begin position="173"/>
        <end position="189"/>
    </location>
</feature>
<dbReference type="PANTHER" id="PTHR12243">
    <property type="entry name" value="MADF DOMAIN TRANSCRIPTION FACTOR"/>
    <property type="match status" value="1"/>
</dbReference>
<dbReference type="PROSITE" id="PS51029">
    <property type="entry name" value="MADF"/>
    <property type="match status" value="1"/>
</dbReference>
<dbReference type="GO" id="GO:0005667">
    <property type="term" value="C:transcription regulator complex"/>
    <property type="evidence" value="ECO:0007669"/>
    <property type="project" value="TreeGrafter"/>
</dbReference>
<organism evidence="5 6">
    <name type="scientific">Oedothorax gibbosus</name>
    <dbReference type="NCBI Taxonomy" id="931172"/>
    <lineage>
        <taxon>Eukaryota</taxon>
        <taxon>Metazoa</taxon>
        <taxon>Ecdysozoa</taxon>
        <taxon>Arthropoda</taxon>
        <taxon>Chelicerata</taxon>
        <taxon>Arachnida</taxon>
        <taxon>Araneae</taxon>
        <taxon>Araneomorphae</taxon>
        <taxon>Entelegynae</taxon>
        <taxon>Araneoidea</taxon>
        <taxon>Linyphiidae</taxon>
        <taxon>Erigoninae</taxon>
        <taxon>Oedothorax</taxon>
    </lineage>
</organism>
<dbReference type="Pfam" id="PF05287">
    <property type="entry name" value="PMG"/>
    <property type="match status" value="1"/>
</dbReference>
<feature type="domain" description="BESS" evidence="4">
    <location>
        <begin position="364"/>
        <end position="403"/>
    </location>
</feature>
<feature type="compositionally biased region" description="Basic and acidic residues" evidence="2">
    <location>
        <begin position="337"/>
        <end position="362"/>
    </location>
</feature>
<reference evidence="5 6" key="1">
    <citation type="journal article" date="2022" name="Nat. Ecol. Evol.">
        <title>A masculinizing supergene underlies an exaggerated male reproductive morph in a spider.</title>
        <authorList>
            <person name="Hendrickx F."/>
            <person name="De Corte Z."/>
            <person name="Sonet G."/>
            <person name="Van Belleghem S.M."/>
            <person name="Kostlbacher S."/>
            <person name="Vangestel C."/>
        </authorList>
    </citation>
    <scope>NUCLEOTIDE SEQUENCE [LARGE SCALE GENOMIC DNA]</scope>
    <source>
        <strain evidence="5">W744_W776</strain>
    </source>
</reference>
<feature type="domain" description="MADF" evidence="3">
    <location>
        <begin position="9"/>
        <end position="99"/>
    </location>
</feature>
<dbReference type="InterPro" id="IPR007951">
    <property type="entry name" value="KRTAP_PMG"/>
</dbReference>
<evidence type="ECO:0000256" key="1">
    <source>
        <dbReference type="PROSITE-ProRule" id="PRU00371"/>
    </source>
</evidence>
<feature type="compositionally biased region" description="Low complexity" evidence="2">
    <location>
        <begin position="125"/>
        <end position="138"/>
    </location>
</feature>
<sequence length="404" mass="45534">MSSVEDDQKLIQVVEHHQVLWDNRIKGFRDKKQTTHAWASVAEILERDASDVMARWANLRKQYSRKVCQLRQRGGLESTDPEANWYLFPYFSFLMPCITPRKHLPNLPQFNHTPHQPSYTNNYPSTEDLSSSSMSDGGSEVNFHLVRVNPADKSDTVRKSLRSFTNKSKEQNKVSPITSTTKASNIPNNQHKEQSDNESICSTVLRVTRRPGPKSASSIPKPQSGDVKFVKCAIVKPSEVQAKKLKMSTDDRLDSSSLSKVTNGVSDNSRSEDCSSMACDSKEYESNNCDSKQCDSKSFDSKRCDLKSCDSKGWEFKSCDSKGCESKSFDSIGCESKSCDSKGRDSKSCDSKGRDSKSCDSKSYDADEYFLLSLAPDLRRLSPRQKYEVKSKLLDIVSEQYLMD</sequence>
<dbReference type="EMBL" id="JAFNEN010000640">
    <property type="protein sequence ID" value="KAG8179281.1"/>
    <property type="molecule type" value="Genomic_DNA"/>
</dbReference>
<dbReference type="PROSITE" id="PS51031">
    <property type="entry name" value="BESS"/>
    <property type="match status" value="1"/>
</dbReference>
<feature type="region of interest" description="Disordered" evidence="2">
    <location>
        <begin position="163"/>
        <end position="200"/>
    </location>
</feature>
<dbReference type="InterPro" id="IPR004210">
    <property type="entry name" value="BESS_motif"/>
</dbReference>
<evidence type="ECO:0000313" key="5">
    <source>
        <dbReference type="EMBL" id="KAG8179281.1"/>
    </source>
</evidence>
<keyword evidence="1" id="KW-0539">Nucleus</keyword>
<name>A0AAV6U6I1_9ARAC</name>
<gene>
    <name evidence="5" type="ORF">JTE90_026743</name>
</gene>
<dbReference type="GO" id="GO:0003677">
    <property type="term" value="F:DNA binding"/>
    <property type="evidence" value="ECO:0007669"/>
    <property type="project" value="InterPro"/>
</dbReference>
<dbReference type="GO" id="GO:0006357">
    <property type="term" value="P:regulation of transcription by RNA polymerase II"/>
    <property type="evidence" value="ECO:0007669"/>
    <property type="project" value="TreeGrafter"/>
</dbReference>
<dbReference type="InterPro" id="IPR039353">
    <property type="entry name" value="TF_Adf1"/>
</dbReference>
<evidence type="ECO:0000259" key="3">
    <source>
        <dbReference type="PROSITE" id="PS51029"/>
    </source>
</evidence>
<proteinExistence type="predicted"/>
<dbReference type="GO" id="GO:0005634">
    <property type="term" value="C:nucleus"/>
    <property type="evidence" value="ECO:0007669"/>
    <property type="project" value="UniProtKB-SubCell"/>
</dbReference>
<dbReference type="Proteomes" id="UP000827092">
    <property type="component" value="Unassembled WGS sequence"/>
</dbReference>
<evidence type="ECO:0000256" key="2">
    <source>
        <dbReference type="SAM" id="MobiDB-lite"/>
    </source>
</evidence>
<evidence type="ECO:0008006" key="7">
    <source>
        <dbReference type="Google" id="ProtNLM"/>
    </source>
</evidence>
<comment type="caution">
    <text evidence="5">The sequence shown here is derived from an EMBL/GenBank/DDBJ whole genome shotgun (WGS) entry which is preliminary data.</text>
</comment>
<feature type="region of interest" description="Disordered" evidence="2">
    <location>
        <begin position="108"/>
        <end position="138"/>
    </location>
</feature>
<feature type="region of interest" description="Disordered" evidence="2">
    <location>
        <begin position="245"/>
        <end position="303"/>
    </location>
</feature>
<evidence type="ECO:0000313" key="6">
    <source>
        <dbReference type="Proteomes" id="UP000827092"/>
    </source>
</evidence>
<dbReference type="InterPro" id="IPR006578">
    <property type="entry name" value="MADF-dom"/>
</dbReference>
<dbReference type="PANTHER" id="PTHR12243:SF60">
    <property type="entry name" value="SI:CH211-15D5.12-RELATED"/>
    <property type="match status" value="1"/>
</dbReference>
<dbReference type="Pfam" id="PF02944">
    <property type="entry name" value="BESS"/>
    <property type="match status" value="1"/>
</dbReference>
<dbReference type="SMART" id="SM00595">
    <property type="entry name" value="MADF"/>
    <property type="match status" value="1"/>
</dbReference>
<dbReference type="GO" id="GO:0005737">
    <property type="term" value="C:cytoplasm"/>
    <property type="evidence" value="ECO:0007669"/>
    <property type="project" value="UniProtKB-ARBA"/>
</dbReference>
<evidence type="ECO:0000259" key="4">
    <source>
        <dbReference type="PROSITE" id="PS51031"/>
    </source>
</evidence>
<dbReference type="AlphaFoldDB" id="A0AAV6U6I1"/>
<accession>A0AAV6U6I1</accession>
<feature type="compositionally biased region" description="Basic and acidic residues" evidence="2">
    <location>
        <begin position="319"/>
        <end position="328"/>
    </location>
</feature>
<protein>
    <recommendedName>
        <fullName evidence="7">MADF domain-containing protein</fullName>
    </recommendedName>
</protein>